<dbReference type="SUPFAM" id="SSF52833">
    <property type="entry name" value="Thioredoxin-like"/>
    <property type="match status" value="1"/>
</dbReference>
<feature type="domain" description="Thioredoxin" evidence="3">
    <location>
        <begin position="12"/>
        <end position="208"/>
    </location>
</feature>
<dbReference type="InterPro" id="IPR012336">
    <property type="entry name" value="Thioredoxin-like_fold"/>
</dbReference>
<feature type="chain" id="PRO_5032552474" description="Thioredoxin domain-containing protein" evidence="2">
    <location>
        <begin position="21"/>
        <end position="213"/>
    </location>
</feature>
<evidence type="ECO:0000256" key="1">
    <source>
        <dbReference type="ARBA" id="ARBA00005791"/>
    </source>
</evidence>
<proteinExistence type="inferred from homology"/>
<keyword evidence="2" id="KW-0732">Signal</keyword>
<dbReference type="PROSITE" id="PS51352">
    <property type="entry name" value="THIOREDOXIN_2"/>
    <property type="match status" value="1"/>
</dbReference>
<comment type="similarity">
    <text evidence="1">Belongs to the thioredoxin family. DsbA subfamily.</text>
</comment>
<evidence type="ECO:0000256" key="2">
    <source>
        <dbReference type="SAM" id="SignalP"/>
    </source>
</evidence>
<dbReference type="Proteomes" id="UP000680866">
    <property type="component" value="Chromosome"/>
</dbReference>
<gene>
    <name evidence="4" type="ORF">Prubr_73970</name>
</gene>
<reference evidence="4" key="1">
    <citation type="submission" date="2020-08" db="EMBL/GenBank/DDBJ databases">
        <title>Whole genome shotgun sequence of Polymorphospora rubra NBRC 101157.</title>
        <authorList>
            <person name="Komaki H."/>
            <person name="Tamura T."/>
        </authorList>
    </citation>
    <scope>NUCLEOTIDE SEQUENCE</scope>
    <source>
        <strain evidence="4">NBRC 101157</strain>
    </source>
</reference>
<keyword evidence="5" id="KW-1185">Reference proteome</keyword>
<organism evidence="4 5">
    <name type="scientific">Polymorphospora rubra</name>
    <dbReference type="NCBI Taxonomy" id="338584"/>
    <lineage>
        <taxon>Bacteria</taxon>
        <taxon>Bacillati</taxon>
        <taxon>Actinomycetota</taxon>
        <taxon>Actinomycetes</taxon>
        <taxon>Micromonosporales</taxon>
        <taxon>Micromonosporaceae</taxon>
        <taxon>Polymorphospora</taxon>
    </lineage>
</organism>
<feature type="signal peptide" evidence="2">
    <location>
        <begin position="1"/>
        <end position="20"/>
    </location>
</feature>
<sequence length="213" mass="22997">MVAAALLVVAALLVANRGTALDVATADGRVDAAVLVRDDSHRLATAADGRVTLVEFLDFECEACGAAYPAVRQILADYDGRITFVVRYFPIPSHPNAELSAQAAQAAANQGRFPEMYALLFENQTQWGHQEQPQSDLFVGYAQSLGLDLERFRHDLRDPATAARVADDRADGERAGVQGTPTFFLNGRQLTDVRTQGDLVAAIEGALSQDLPR</sequence>
<dbReference type="InterPro" id="IPR036249">
    <property type="entry name" value="Thioredoxin-like_sf"/>
</dbReference>
<dbReference type="Gene3D" id="3.40.30.10">
    <property type="entry name" value="Glutaredoxin"/>
    <property type="match status" value="1"/>
</dbReference>
<evidence type="ECO:0000313" key="4">
    <source>
        <dbReference type="EMBL" id="BCJ70376.1"/>
    </source>
</evidence>
<accession>A0A810NAE2</accession>
<name>A0A810NAE2_9ACTN</name>
<dbReference type="EMBL" id="AP023359">
    <property type="protein sequence ID" value="BCJ70376.1"/>
    <property type="molecule type" value="Genomic_DNA"/>
</dbReference>
<evidence type="ECO:0000259" key="3">
    <source>
        <dbReference type="PROSITE" id="PS51352"/>
    </source>
</evidence>
<dbReference type="PANTHER" id="PTHR13887:SF55">
    <property type="entry name" value="SLR0313 PROTEIN"/>
    <property type="match status" value="1"/>
</dbReference>
<dbReference type="PANTHER" id="PTHR13887">
    <property type="entry name" value="GLUTATHIONE S-TRANSFERASE KAPPA"/>
    <property type="match status" value="1"/>
</dbReference>
<dbReference type="Pfam" id="PF13462">
    <property type="entry name" value="Thioredoxin_4"/>
    <property type="match status" value="1"/>
</dbReference>
<protein>
    <recommendedName>
        <fullName evidence="3">Thioredoxin domain-containing protein</fullName>
    </recommendedName>
</protein>
<dbReference type="KEGG" id="pry:Prubr_73970"/>
<dbReference type="AlphaFoldDB" id="A0A810NAE2"/>
<dbReference type="InterPro" id="IPR013766">
    <property type="entry name" value="Thioredoxin_domain"/>
</dbReference>
<evidence type="ECO:0000313" key="5">
    <source>
        <dbReference type="Proteomes" id="UP000680866"/>
    </source>
</evidence>